<reference evidence="2 3" key="1">
    <citation type="submission" date="2015-10" db="EMBL/GenBank/DDBJ databases">
        <title>Draft genome sequence of Streptomyces pseudovenezuelae DSM 40212, type strain for the species Streptomyces pseudovenezuelae.</title>
        <authorList>
            <person name="Ruckert C."/>
            <person name="Winkler A."/>
            <person name="Kalinowski J."/>
            <person name="Kampfer P."/>
            <person name="Glaeser S."/>
        </authorList>
    </citation>
    <scope>NUCLEOTIDE SEQUENCE [LARGE SCALE GENOMIC DNA]</scope>
    <source>
        <strain evidence="2 3">DSM 40212</strain>
    </source>
</reference>
<dbReference type="Proteomes" id="UP000053039">
    <property type="component" value="Unassembled WGS sequence"/>
</dbReference>
<evidence type="ECO:0000313" key="3">
    <source>
        <dbReference type="Proteomes" id="UP000053039"/>
    </source>
</evidence>
<dbReference type="InterPro" id="IPR011663">
    <property type="entry name" value="UTRA"/>
</dbReference>
<evidence type="ECO:0000313" key="2">
    <source>
        <dbReference type="EMBL" id="KUM84896.1"/>
    </source>
</evidence>
<accession>A0A101N1M5</accession>
<organism evidence="2 3">
    <name type="scientific">Streptomyces pseudovenezuelae</name>
    <dbReference type="NCBI Taxonomy" id="67350"/>
    <lineage>
        <taxon>Bacteria</taxon>
        <taxon>Bacillati</taxon>
        <taxon>Actinomycetota</taxon>
        <taxon>Actinomycetes</taxon>
        <taxon>Kitasatosporales</taxon>
        <taxon>Streptomycetaceae</taxon>
        <taxon>Streptomyces</taxon>
        <taxon>Streptomyces aurantiacus group</taxon>
    </lineage>
</organism>
<dbReference type="EMBL" id="LMWM01000030">
    <property type="protein sequence ID" value="KUM84896.1"/>
    <property type="molecule type" value="Genomic_DNA"/>
</dbReference>
<gene>
    <name evidence="2" type="ORF">AQI94_30665</name>
</gene>
<dbReference type="AlphaFoldDB" id="A0A101N1M5"/>
<comment type="caution">
    <text evidence="2">The sequence shown here is derived from an EMBL/GenBank/DDBJ whole genome shotgun (WGS) entry which is preliminary data.</text>
</comment>
<dbReference type="InterPro" id="IPR028978">
    <property type="entry name" value="Chorismate_lyase_/UTRA_dom_sf"/>
</dbReference>
<dbReference type="GO" id="GO:0003677">
    <property type="term" value="F:DNA binding"/>
    <property type="evidence" value="ECO:0007669"/>
    <property type="project" value="InterPro"/>
</dbReference>
<protein>
    <recommendedName>
        <fullName evidence="1">UbiC transcription regulator-associated domain-containing protein</fullName>
    </recommendedName>
</protein>
<dbReference type="Gene3D" id="3.40.1410.10">
    <property type="entry name" value="Chorismate lyase-like"/>
    <property type="match status" value="1"/>
</dbReference>
<name>A0A101N1M5_9ACTN</name>
<sequence>MNAFRWEVTPSAEELAAGDLYEHLCRQRGVRVRESVQAIEPTVVTRAEAELLDVPELSWALLFERLTSSPGGVRADGVARWQRGRG</sequence>
<evidence type="ECO:0000259" key="1">
    <source>
        <dbReference type="Pfam" id="PF07702"/>
    </source>
</evidence>
<proteinExistence type="predicted"/>
<feature type="domain" description="UbiC transcription regulator-associated" evidence="1">
    <location>
        <begin position="11"/>
        <end position="70"/>
    </location>
</feature>
<dbReference type="Pfam" id="PF07702">
    <property type="entry name" value="UTRA"/>
    <property type="match status" value="1"/>
</dbReference>
<dbReference type="SUPFAM" id="SSF64288">
    <property type="entry name" value="Chorismate lyase-like"/>
    <property type="match status" value="1"/>
</dbReference>
<dbReference type="GO" id="GO:0006355">
    <property type="term" value="P:regulation of DNA-templated transcription"/>
    <property type="evidence" value="ECO:0007669"/>
    <property type="project" value="InterPro"/>
</dbReference>